<accession>A0AAV8ZY87</accession>
<keyword evidence="2" id="KW-1185">Reference proteome</keyword>
<dbReference type="EMBL" id="JANEYF010000040">
    <property type="protein sequence ID" value="KAJ8972540.1"/>
    <property type="molecule type" value="Genomic_DNA"/>
</dbReference>
<comment type="caution">
    <text evidence="1">The sequence shown here is derived from an EMBL/GenBank/DDBJ whole genome shotgun (WGS) entry which is preliminary data.</text>
</comment>
<name>A0AAV8ZY87_9CUCU</name>
<organism evidence="1 2">
    <name type="scientific">Rhamnusium bicolor</name>
    <dbReference type="NCBI Taxonomy" id="1586634"/>
    <lineage>
        <taxon>Eukaryota</taxon>
        <taxon>Metazoa</taxon>
        <taxon>Ecdysozoa</taxon>
        <taxon>Arthropoda</taxon>
        <taxon>Hexapoda</taxon>
        <taxon>Insecta</taxon>
        <taxon>Pterygota</taxon>
        <taxon>Neoptera</taxon>
        <taxon>Endopterygota</taxon>
        <taxon>Coleoptera</taxon>
        <taxon>Polyphaga</taxon>
        <taxon>Cucujiformia</taxon>
        <taxon>Chrysomeloidea</taxon>
        <taxon>Cerambycidae</taxon>
        <taxon>Lepturinae</taxon>
        <taxon>Rhagiini</taxon>
        <taxon>Rhamnusium</taxon>
    </lineage>
</organism>
<proteinExistence type="predicted"/>
<evidence type="ECO:0000313" key="2">
    <source>
        <dbReference type="Proteomes" id="UP001162156"/>
    </source>
</evidence>
<protein>
    <submittedName>
        <fullName evidence="1">Uncharacterized protein</fullName>
    </submittedName>
</protein>
<sequence length="87" mass="9385">MLDNFCEGSIIVPQNIVARVASCLMKNANGRVITIVFEPPILSVNPEVTAAASVPFSFIEKTICCTILEILKFAFFAAPVKKISLVA</sequence>
<dbReference type="AlphaFoldDB" id="A0AAV8ZY87"/>
<gene>
    <name evidence="1" type="ORF">NQ314_000127</name>
</gene>
<evidence type="ECO:0000313" key="1">
    <source>
        <dbReference type="EMBL" id="KAJ8972540.1"/>
    </source>
</evidence>
<reference evidence="1" key="1">
    <citation type="journal article" date="2023" name="Insect Mol. Biol.">
        <title>Genome sequencing provides insights into the evolution of gene families encoding plant cell wall-degrading enzymes in longhorned beetles.</title>
        <authorList>
            <person name="Shin N.R."/>
            <person name="Okamura Y."/>
            <person name="Kirsch R."/>
            <person name="Pauchet Y."/>
        </authorList>
    </citation>
    <scope>NUCLEOTIDE SEQUENCE</scope>
    <source>
        <strain evidence="1">RBIC_L_NR</strain>
    </source>
</reference>
<dbReference type="Proteomes" id="UP001162156">
    <property type="component" value="Unassembled WGS sequence"/>
</dbReference>